<reference evidence="4 5" key="2">
    <citation type="journal article" date="2013" name="PLoS ONE">
        <title>Whole genome mapping and re-organization of the nuclear and mitochondrial genomes of Babesia microti isolates.</title>
        <authorList>
            <person name="Cornillot E."/>
            <person name="Dassouli A."/>
            <person name="Garg A."/>
            <person name="Pachikara N."/>
            <person name="Randazzo S."/>
            <person name="Depoix D."/>
            <person name="Carcy B."/>
            <person name="Delbecq S."/>
            <person name="Frutos R."/>
            <person name="Silva J.C."/>
            <person name="Sutton R."/>
            <person name="Krause P.J."/>
            <person name="Mamoun C.B."/>
        </authorList>
    </citation>
    <scope>NUCLEOTIDE SEQUENCE [LARGE SCALE GENOMIC DNA]</scope>
    <source>
        <strain evidence="4 5">RI</strain>
    </source>
</reference>
<reference evidence="4 5" key="3">
    <citation type="journal article" date="2016" name="Sci. Rep.">
        <title>Genome-wide diversity and gene expression profiling of Babesia microti isolates identify polymorphic genes that mediate host-pathogen interactions.</title>
        <authorList>
            <person name="Silva J.C."/>
            <person name="Cornillot E."/>
            <person name="McCracken C."/>
            <person name="Usmani-Brown S."/>
            <person name="Dwivedi A."/>
            <person name="Ifeonu O.O."/>
            <person name="Crabtree J."/>
            <person name="Gotia H.T."/>
            <person name="Virji A.Z."/>
            <person name="Reynes C."/>
            <person name="Colinge J."/>
            <person name="Kumar V."/>
            <person name="Lawres L."/>
            <person name="Pazzi J.E."/>
            <person name="Pablo J.V."/>
            <person name="Hung C."/>
            <person name="Brancato J."/>
            <person name="Kumari P."/>
            <person name="Orvis J."/>
            <person name="Tretina K."/>
            <person name="Chibucos M."/>
            <person name="Ott S."/>
            <person name="Sadzewicz L."/>
            <person name="Sengamalay N."/>
            <person name="Shetty A.C."/>
            <person name="Su Q."/>
            <person name="Tallon L."/>
            <person name="Fraser C.M."/>
            <person name="Frutos R."/>
            <person name="Molina D.M."/>
            <person name="Krause P.J."/>
            <person name="Ben Mamoun C."/>
        </authorList>
    </citation>
    <scope>NUCLEOTIDE SEQUENCE [LARGE SCALE GENOMIC DNA]</scope>
    <source>
        <strain evidence="4 5">RI</strain>
    </source>
</reference>
<evidence type="ECO:0000313" key="4">
    <source>
        <dbReference type="EMBL" id="CCF72696.1"/>
    </source>
</evidence>
<gene>
    <name evidence="4" type="ORF">BMR1_01G01145_2</name>
</gene>
<dbReference type="AlphaFoldDB" id="I7IFD0"/>
<dbReference type="RefSeq" id="XP_012647305.1">
    <property type="nucleotide sequence ID" value="XM_012791851.1"/>
</dbReference>
<protein>
    <submittedName>
        <fullName evidence="4">Diazepam-binding inhibitor (GABA receptor modulator)</fullName>
    </submittedName>
</protein>
<dbReference type="InterPro" id="IPR014352">
    <property type="entry name" value="FERM/acyl-CoA-bd_prot_sf"/>
</dbReference>
<evidence type="ECO:0000259" key="3">
    <source>
        <dbReference type="PROSITE" id="PS51228"/>
    </source>
</evidence>
<name>I7IFD0_BABMR</name>
<sequence>MEETFKTAVEHIRHATYISVSNQDKLLLYAYYKQAMVGNCNVDKPGLLDFTGRAKWDAWNSVSGKSKQEAMDAYVQLVNTIDPGWQTKC</sequence>
<dbReference type="InterPro" id="IPR035984">
    <property type="entry name" value="Acyl-CoA-binding_sf"/>
</dbReference>
<dbReference type="SUPFAM" id="SSF47027">
    <property type="entry name" value="Acyl-CoA binding protein"/>
    <property type="match status" value="1"/>
</dbReference>
<comment type="similarity">
    <text evidence="1">Belongs to the ACBP family.</text>
</comment>
<dbReference type="OrthoDB" id="346910at2759"/>
<evidence type="ECO:0000256" key="1">
    <source>
        <dbReference type="ARBA" id="ARBA00005567"/>
    </source>
</evidence>
<dbReference type="VEuPathDB" id="PiroplasmaDB:BMR1_01G01145_2"/>
<keyword evidence="2" id="KW-0446">Lipid-binding</keyword>
<dbReference type="GO" id="GO:0000062">
    <property type="term" value="F:fatty-acyl-CoA binding"/>
    <property type="evidence" value="ECO:0007669"/>
    <property type="project" value="InterPro"/>
</dbReference>
<dbReference type="PROSITE" id="PS51228">
    <property type="entry name" value="ACB_2"/>
    <property type="match status" value="1"/>
</dbReference>
<evidence type="ECO:0000313" key="5">
    <source>
        <dbReference type="Proteomes" id="UP000002899"/>
    </source>
</evidence>
<reference evidence="4 5" key="1">
    <citation type="journal article" date="2012" name="Nucleic Acids Res.">
        <title>Sequencing of the smallest Apicomplexan genome from the human pathogen Babesia microti.</title>
        <authorList>
            <person name="Cornillot E."/>
            <person name="Hadj-Kaddour K."/>
            <person name="Dassouli A."/>
            <person name="Noel B."/>
            <person name="Ranwez V."/>
            <person name="Vacherie B."/>
            <person name="Augagneur Y."/>
            <person name="Bres V."/>
            <person name="Duclos A."/>
            <person name="Randazzo S."/>
            <person name="Carcy B."/>
            <person name="Debierre-Grockiego F."/>
            <person name="Delbecq S."/>
            <person name="Moubri-Menage K."/>
            <person name="Shams-Eldin H."/>
            <person name="Usmani-Brown S."/>
            <person name="Bringaud F."/>
            <person name="Wincker P."/>
            <person name="Vivares C.P."/>
            <person name="Schwarz R.T."/>
            <person name="Schetters T.P."/>
            <person name="Krause P.J."/>
            <person name="Gorenflot A."/>
            <person name="Berry V."/>
            <person name="Barbe V."/>
            <person name="Ben Mamoun C."/>
        </authorList>
    </citation>
    <scope>NUCLEOTIDE SEQUENCE [LARGE SCALE GENOMIC DNA]</scope>
    <source>
        <strain evidence="4 5">RI</strain>
    </source>
</reference>
<evidence type="ECO:0000256" key="2">
    <source>
        <dbReference type="ARBA" id="ARBA00023121"/>
    </source>
</evidence>
<dbReference type="PRINTS" id="PR00689">
    <property type="entry name" value="ACOABINDINGP"/>
</dbReference>
<dbReference type="KEGG" id="bmic:BMR1_01G01145_2"/>
<feature type="domain" description="ACB" evidence="3">
    <location>
        <begin position="1"/>
        <end position="87"/>
    </location>
</feature>
<dbReference type="PANTHER" id="PTHR23310">
    <property type="entry name" value="ACYL-COA-BINDING PROTEIN, ACBP"/>
    <property type="match status" value="1"/>
</dbReference>
<accession>I7IFD0</accession>
<keyword evidence="5" id="KW-1185">Reference proteome</keyword>
<dbReference type="InterPro" id="IPR000582">
    <property type="entry name" value="Acyl-CoA-binding_protein"/>
</dbReference>
<dbReference type="Gene3D" id="1.20.80.10">
    <property type="match status" value="1"/>
</dbReference>
<dbReference type="EMBL" id="FO082871">
    <property type="protein sequence ID" value="CCF72696.1"/>
    <property type="molecule type" value="Genomic_DNA"/>
</dbReference>
<dbReference type="PANTHER" id="PTHR23310:SF62">
    <property type="entry name" value="ACYL-COA BINDING PROTEIN 1, ISOFORM A"/>
    <property type="match status" value="1"/>
</dbReference>
<dbReference type="Pfam" id="PF00887">
    <property type="entry name" value="ACBP"/>
    <property type="match status" value="1"/>
</dbReference>
<dbReference type="GO" id="GO:0006631">
    <property type="term" value="P:fatty acid metabolic process"/>
    <property type="evidence" value="ECO:0007669"/>
    <property type="project" value="TreeGrafter"/>
</dbReference>
<dbReference type="GeneID" id="24423310"/>
<dbReference type="OMA" id="YFYKYYK"/>
<organism evidence="4 5">
    <name type="scientific">Babesia microti (strain RI)</name>
    <dbReference type="NCBI Taxonomy" id="1133968"/>
    <lineage>
        <taxon>Eukaryota</taxon>
        <taxon>Sar</taxon>
        <taxon>Alveolata</taxon>
        <taxon>Apicomplexa</taxon>
        <taxon>Aconoidasida</taxon>
        <taxon>Piroplasmida</taxon>
        <taxon>Babesiidae</taxon>
        <taxon>Babesia</taxon>
    </lineage>
</organism>
<proteinExistence type="inferred from homology"/>
<dbReference type="Proteomes" id="UP000002899">
    <property type="component" value="Chromosome I"/>
</dbReference>